<sequence length="79" mass="8668">AYTQSRIQQQKNQRDALLHASQTGAITKPWLSYCLGHLANQHRGRIVSELTTLPQFAGLTQAESYYQEALAGGLGEALP</sequence>
<reference evidence="1" key="1">
    <citation type="submission" date="2019-07" db="EMBL/GenBank/DDBJ databases">
        <title>Biological characteristics of mucoid Acinetobacter baumannii from a general hospital in China.</title>
        <authorList>
            <person name="Hua X."/>
            <person name="Yu Y."/>
        </authorList>
    </citation>
    <scope>NUCLEOTIDE SEQUENCE</scope>
    <source>
        <strain evidence="1">N8</strain>
    </source>
</reference>
<gene>
    <name evidence="1" type="ORF">FPK63_26570</name>
</gene>
<feature type="non-terminal residue" evidence="1">
    <location>
        <position position="1"/>
    </location>
</feature>
<dbReference type="EMBL" id="VMAF01001603">
    <property type="protein sequence ID" value="MDR8434601.1"/>
    <property type="molecule type" value="Genomic_DNA"/>
</dbReference>
<protein>
    <submittedName>
        <fullName evidence="1">Acetolactate synthase</fullName>
    </submittedName>
</protein>
<evidence type="ECO:0000313" key="1">
    <source>
        <dbReference type="EMBL" id="MDR8434601.1"/>
    </source>
</evidence>
<dbReference type="AlphaFoldDB" id="A0ABD5DWY4"/>
<feature type="non-terminal residue" evidence="1">
    <location>
        <position position="79"/>
    </location>
</feature>
<name>A0ABD5DWY4_ACIBA</name>
<accession>A0ABD5DWY4</accession>
<proteinExistence type="predicted"/>
<comment type="caution">
    <text evidence="1">The sequence shown here is derived from an EMBL/GenBank/DDBJ whole genome shotgun (WGS) entry which is preliminary data.</text>
</comment>
<organism evidence="1">
    <name type="scientific">Acinetobacter baumannii</name>
    <dbReference type="NCBI Taxonomy" id="470"/>
    <lineage>
        <taxon>Bacteria</taxon>
        <taxon>Pseudomonadati</taxon>
        <taxon>Pseudomonadota</taxon>
        <taxon>Gammaproteobacteria</taxon>
        <taxon>Moraxellales</taxon>
        <taxon>Moraxellaceae</taxon>
        <taxon>Acinetobacter</taxon>
        <taxon>Acinetobacter calcoaceticus/baumannii complex</taxon>
    </lineage>
</organism>